<gene>
    <name evidence="1" type="ORF">HMPREF0388_0031</name>
</gene>
<organism evidence="1 2">
    <name type="scientific">Mobiluncus curtisii ATCC 51333</name>
    <dbReference type="NCBI Taxonomy" id="887326"/>
    <lineage>
        <taxon>Bacteria</taxon>
        <taxon>Bacillati</taxon>
        <taxon>Actinomycetota</taxon>
        <taxon>Actinomycetes</taxon>
        <taxon>Actinomycetales</taxon>
        <taxon>Actinomycetaceae</taxon>
        <taxon>Mobiluncus</taxon>
    </lineage>
</organism>
<comment type="caution">
    <text evidence="1">The sequence shown here is derived from an EMBL/GenBank/DDBJ whole genome shotgun (WGS) entry which is preliminary data.</text>
</comment>
<sequence>MNKMLEKNGIPPVRDLLEQIVEMGGHLWGCKMTVDLMGLRQNMMFKGVSGIITAPDFIKKSEDAQIIFI</sequence>
<dbReference type="Gene3D" id="3.40.1260.10">
    <property type="entry name" value="DsrEFH-like"/>
    <property type="match status" value="1"/>
</dbReference>
<reference evidence="1 2" key="1">
    <citation type="submission" date="2010-12" db="EMBL/GenBank/DDBJ databases">
        <authorList>
            <person name="Muzny D."/>
            <person name="Qin X."/>
            <person name="Deng J."/>
            <person name="Jiang H."/>
            <person name="Liu Y."/>
            <person name="Qu J."/>
            <person name="Song X.-Z."/>
            <person name="Zhang L."/>
            <person name="Thornton R."/>
            <person name="Coyle M."/>
            <person name="Francisco L."/>
            <person name="Jackson L."/>
            <person name="Javaid M."/>
            <person name="Korchina V."/>
            <person name="Kovar C."/>
            <person name="Mata R."/>
            <person name="Mathew T."/>
            <person name="Ngo R."/>
            <person name="Nguyen L."/>
            <person name="Nguyen N."/>
            <person name="Okwuonu G."/>
            <person name="Ongeri F."/>
            <person name="Pham C."/>
            <person name="Simmons D."/>
            <person name="Wilczek-Boney K."/>
            <person name="Hale W."/>
            <person name="Jakkamsetti A."/>
            <person name="Pham P."/>
            <person name="Ruth R."/>
            <person name="San Lucas F."/>
            <person name="Warren J."/>
            <person name="Zhang J."/>
            <person name="Zhao Z."/>
            <person name="Zhou C."/>
            <person name="Zhu D."/>
            <person name="Lee S."/>
            <person name="Bess C."/>
            <person name="Blankenburg K."/>
            <person name="Forbes L."/>
            <person name="Fu Q."/>
            <person name="Gubbala S."/>
            <person name="Hirani K."/>
            <person name="Jayaseelan J.C."/>
            <person name="Lara F."/>
            <person name="Munidasa M."/>
            <person name="Palculict T."/>
            <person name="Patil S."/>
            <person name="Pu L.-L."/>
            <person name="Saada N."/>
            <person name="Tang L."/>
            <person name="Weissenberger G."/>
            <person name="Zhu Y."/>
            <person name="Hemphill L."/>
            <person name="Shang Y."/>
            <person name="Youmans B."/>
            <person name="Ayvaz T."/>
            <person name="Ross M."/>
            <person name="Santibanez J."/>
            <person name="Aqrawi P."/>
            <person name="Gross S."/>
            <person name="Joshi V."/>
            <person name="Fowler G."/>
            <person name="Nazareth L."/>
            <person name="Reid J."/>
            <person name="Worley K."/>
            <person name="Petrosino J."/>
            <person name="Highlander S."/>
            <person name="Gibbs R."/>
        </authorList>
    </citation>
    <scope>NUCLEOTIDE SEQUENCE [LARGE SCALE GENOMIC DNA]</scope>
    <source>
        <strain evidence="1 2">ATCC 51333</strain>
    </source>
</reference>
<dbReference type="HOGENOM" id="CLU_2771331_0_0_11"/>
<dbReference type="EMBL" id="AEPY01000001">
    <property type="protein sequence ID" value="EFU80879.1"/>
    <property type="molecule type" value="Genomic_DNA"/>
</dbReference>
<proteinExistence type="predicted"/>
<evidence type="ECO:0000313" key="1">
    <source>
        <dbReference type="EMBL" id="EFU80879.1"/>
    </source>
</evidence>
<dbReference type="AlphaFoldDB" id="E6LVZ4"/>
<dbReference type="SUPFAM" id="SSF75169">
    <property type="entry name" value="DsrEFH-like"/>
    <property type="match status" value="1"/>
</dbReference>
<evidence type="ECO:0000313" key="2">
    <source>
        <dbReference type="Proteomes" id="UP000005573"/>
    </source>
</evidence>
<dbReference type="Pfam" id="PF13686">
    <property type="entry name" value="DrsE_2"/>
    <property type="match status" value="1"/>
</dbReference>
<dbReference type="InterPro" id="IPR027396">
    <property type="entry name" value="DsrEFH-like"/>
</dbReference>
<protein>
    <submittedName>
        <fullName evidence="1">Uncharacterized protein</fullName>
    </submittedName>
</protein>
<dbReference type="InterPro" id="IPR032836">
    <property type="entry name" value="DsrE2-like"/>
</dbReference>
<name>E6LVZ4_9ACTO</name>
<dbReference type="Proteomes" id="UP000005573">
    <property type="component" value="Unassembled WGS sequence"/>
</dbReference>
<accession>E6LVZ4</accession>